<evidence type="ECO:0000256" key="1">
    <source>
        <dbReference type="ARBA" id="ARBA00022729"/>
    </source>
</evidence>
<dbReference type="InterPro" id="IPR005492">
    <property type="entry name" value="EPTP"/>
</dbReference>
<dbReference type="PANTHER" id="PTHR15261:SF4">
    <property type="entry name" value="THROMBOSPONDIN-TYPE LAMININ G DOMAIN AND EAR REPEAT-CONTAINING PROTEIN"/>
    <property type="match status" value="1"/>
</dbReference>
<evidence type="ECO:0000313" key="5">
    <source>
        <dbReference type="Proteomes" id="UP000029964"/>
    </source>
</evidence>
<dbReference type="PROSITE" id="PS50912">
    <property type="entry name" value="EAR"/>
    <property type="match status" value="5"/>
</dbReference>
<dbReference type="HOGENOM" id="CLU_010102_0_0_1"/>
<evidence type="ECO:0000259" key="3">
    <source>
        <dbReference type="Pfam" id="PF18538"/>
    </source>
</evidence>
<comment type="caution">
    <text evidence="4">The sequence shown here is derived from an EMBL/GenBank/DDBJ whole genome shotgun (WGS) entry which is preliminary data.</text>
</comment>
<dbReference type="InterPro" id="IPR041132">
    <property type="entry name" value="DUF5624"/>
</dbReference>
<sequence>MLELSQSLYTSGARAASLLDIQASPMLAIPQLAQDIPGGAPGMHGGDSDITLMLYRTDQGSSQFHEIQQLDVPGGEDAEFVTVDDRTFLATASIRSGSDPHFDPNVDSVIFEWDGEKMVEFQRIPTWGAKQWRSFQIDGRHLLALAQGHGDMVDESPVGNISTSSTIFEWDGQAFQPFQTVASHMGYNWLYFSVDGHDFLAYADHAELSTILEWVNGEFVPFQKLDGPGGRAFCLLESRGETFLAFSRITSDSLVYKWDGTSFQHHQTLEGAGGREFALVTGDDGSSYLVHVKFLTGSLEDPITAMDSVIYRLTDEGLLVQVDTFLTHGATDVSTFSVDGQSYLVTAESLTEDLRFRQDSHVYAFVPGELPVLGKRQETDGAYVSPQFMSLFRVYTGDGAAGTTSIGAQYRNGFTELQSSNPLIVASSDAILLYPGDGRDPAYLNYRYGVAGFIELTAVSHLAPAVASLAEIAGFTPNSTVWRASAEALLNATKAAKGANSESLWREKLAVETYKGREDATASMIDYACALTIRLLNTVLAEPEKLTAGWIRKNYLDATEDELGASVPMNHIMMATFFLGALDSAMQTRNAFEPHDIDWKRAMVLINGQVGRETAGVVMRTNTLAQMLLKSNPELPVERVYIVPQGTVPNVTADSSAEELRAYEPEMRKLWGRHRSYVELSRKMFEGYPAYKVDEGLLPVIDDETEFLSDLPAIGGPDDWLALTTRLRVTLEDPRQPLSGSVADYATRELYEAGWDVSKVVVPGLDGYDYGSALKEPLA</sequence>
<accession>A0A086SY12</accession>
<dbReference type="OrthoDB" id="408373at2759"/>
<dbReference type="SUPFAM" id="SSF50969">
    <property type="entry name" value="YVTN repeat-like/Quinoprotein amine dehydrogenase"/>
    <property type="match status" value="1"/>
</dbReference>
<dbReference type="Pfam" id="PF18538">
    <property type="entry name" value="DUF5624"/>
    <property type="match status" value="1"/>
</dbReference>
<gene>
    <name evidence="4" type="ORF">ACRE_073050</name>
</gene>
<dbReference type="GO" id="GO:0007165">
    <property type="term" value="P:signal transduction"/>
    <property type="evidence" value="ECO:0007669"/>
    <property type="project" value="TreeGrafter"/>
</dbReference>
<protein>
    <submittedName>
        <fullName evidence="4">Thrombospondin-type laminin G domain and EAR repeat-containing protein-like protein</fullName>
    </submittedName>
</protein>
<proteinExistence type="predicted"/>
<organism evidence="4 5">
    <name type="scientific">Hapsidospora chrysogenum (strain ATCC 11550 / CBS 779.69 / DSM 880 / IAM 14645 / JCM 23072 / IMI 49137)</name>
    <name type="common">Acremonium chrysogenum</name>
    <dbReference type="NCBI Taxonomy" id="857340"/>
    <lineage>
        <taxon>Eukaryota</taxon>
        <taxon>Fungi</taxon>
        <taxon>Dikarya</taxon>
        <taxon>Ascomycota</taxon>
        <taxon>Pezizomycotina</taxon>
        <taxon>Sordariomycetes</taxon>
        <taxon>Hypocreomycetidae</taxon>
        <taxon>Hypocreales</taxon>
        <taxon>Bionectriaceae</taxon>
        <taxon>Hapsidospora</taxon>
    </lineage>
</organism>
<dbReference type="STRING" id="857340.A0A086SY12"/>
<dbReference type="Pfam" id="PF03736">
    <property type="entry name" value="EPTP"/>
    <property type="match status" value="5"/>
</dbReference>
<keyword evidence="2" id="KW-0677">Repeat</keyword>
<evidence type="ECO:0000256" key="2">
    <source>
        <dbReference type="ARBA" id="ARBA00022737"/>
    </source>
</evidence>
<dbReference type="InterPro" id="IPR011044">
    <property type="entry name" value="Quino_amine_DH_bsu"/>
</dbReference>
<name>A0A086SY12_HAPC1</name>
<feature type="domain" description="DUF5624" evidence="3">
    <location>
        <begin position="451"/>
        <end position="582"/>
    </location>
</feature>
<keyword evidence="5" id="KW-1185">Reference proteome</keyword>
<dbReference type="InterPro" id="IPR009039">
    <property type="entry name" value="EAR"/>
</dbReference>
<dbReference type="Proteomes" id="UP000029964">
    <property type="component" value="Unassembled WGS sequence"/>
</dbReference>
<dbReference type="AlphaFoldDB" id="A0A086SY12"/>
<dbReference type="PANTHER" id="PTHR15261">
    <property type="entry name" value="THROMBOSPONDIN-TYPE LAMININ G DOMAIN AND EAR REPEAT-CONTAINING"/>
    <property type="match status" value="1"/>
</dbReference>
<dbReference type="EMBL" id="JPKY01000108">
    <property type="protein sequence ID" value="KFH41994.1"/>
    <property type="molecule type" value="Genomic_DNA"/>
</dbReference>
<keyword evidence="1" id="KW-0732">Signal</keyword>
<evidence type="ECO:0000313" key="4">
    <source>
        <dbReference type="EMBL" id="KFH41994.1"/>
    </source>
</evidence>
<reference evidence="5" key="1">
    <citation type="journal article" date="2014" name="Genome Announc.">
        <title>Genome sequence and annotation of Acremonium chrysogenum, producer of the beta-lactam antibiotic cephalosporin C.</title>
        <authorList>
            <person name="Terfehr D."/>
            <person name="Dahlmann T.A."/>
            <person name="Specht T."/>
            <person name="Zadra I."/>
            <person name="Kuernsteiner H."/>
            <person name="Kueck U."/>
        </authorList>
    </citation>
    <scope>NUCLEOTIDE SEQUENCE [LARGE SCALE GENOMIC DNA]</scope>
    <source>
        <strain evidence="5">ATCC 11550 / CBS 779.69 / DSM 880 / IAM 14645 / JCM 23072 / IMI 49137</strain>
    </source>
</reference>